<gene>
    <name evidence="2" type="ORF">PHYPSEUDO_012616</name>
</gene>
<dbReference type="Proteomes" id="UP000694044">
    <property type="component" value="Unassembled WGS sequence"/>
</dbReference>
<feature type="compositionally biased region" description="Low complexity" evidence="1">
    <location>
        <begin position="229"/>
        <end position="239"/>
    </location>
</feature>
<dbReference type="EMBL" id="JAGDFM010000061">
    <property type="protein sequence ID" value="KAG7388408.1"/>
    <property type="molecule type" value="Genomic_DNA"/>
</dbReference>
<feature type="region of interest" description="Disordered" evidence="1">
    <location>
        <begin position="170"/>
        <end position="395"/>
    </location>
</feature>
<protein>
    <submittedName>
        <fullName evidence="2">Uncharacterized protein</fullName>
    </submittedName>
</protein>
<feature type="compositionally biased region" description="Basic and acidic residues" evidence="1">
    <location>
        <begin position="209"/>
        <end position="223"/>
    </location>
</feature>
<comment type="caution">
    <text evidence="2">The sequence shown here is derived from an EMBL/GenBank/DDBJ whole genome shotgun (WGS) entry which is preliminary data.</text>
</comment>
<proteinExistence type="predicted"/>
<keyword evidence="3" id="KW-1185">Reference proteome</keyword>
<feature type="compositionally biased region" description="Low complexity" evidence="1">
    <location>
        <begin position="178"/>
        <end position="187"/>
    </location>
</feature>
<organism evidence="2 3">
    <name type="scientific">Phytophthora pseudosyringae</name>
    <dbReference type="NCBI Taxonomy" id="221518"/>
    <lineage>
        <taxon>Eukaryota</taxon>
        <taxon>Sar</taxon>
        <taxon>Stramenopiles</taxon>
        <taxon>Oomycota</taxon>
        <taxon>Peronosporomycetes</taxon>
        <taxon>Peronosporales</taxon>
        <taxon>Peronosporaceae</taxon>
        <taxon>Phytophthora</taxon>
    </lineage>
</organism>
<feature type="compositionally biased region" description="Basic and acidic residues" evidence="1">
    <location>
        <begin position="188"/>
        <end position="200"/>
    </location>
</feature>
<feature type="region of interest" description="Disordered" evidence="1">
    <location>
        <begin position="43"/>
        <end position="76"/>
    </location>
</feature>
<evidence type="ECO:0000313" key="2">
    <source>
        <dbReference type="EMBL" id="KAG7388408.1"/>
    </source>
</evidence>
<reference evidence="2" key="1">
    <citation type="submission" date="2021-02" db="EMBL/GenBank/DDBJ databases">
        <authorList>
            <person name="Palmer J.M."/>
        </authorList>
    </citation>
    <scope>NUCLEOTIDE SEQUENCE</scope>
    <source>
        <strain evidence="2">SCRP734</strain>
    </source>
</reference>
<feature type="compositionally biased region" description="Basic and acidic residues" evidence="1">
    <location>
        <begin position="349"/>
        <end position="366"/>
    </location>
</feature>
<evidence type="ECO:0000256" key="1">
    <source>
        <dbReference type="SAM" id="MobiDB-lite"/>
    </source>
</evidence>
<feature type="non-terminal residue" evidence="2">
    <location>
        <position position="1"/>
    </location>
</feature>
<sequence length="3359" mass="375061">MYPLSRVQDTVVSLDVNAMRRGRELDDVSVALADVQARQRSLAQGSVLPRASSPPPSGYAPLSPRPPPVSKDKAQRATPFQWLKRRVVRRSDRKENGALEDLGSLELVPSASLATVRALMGQFIALPPRRAFAFVHPTTNAQVDAAEEMNVRAGDLPFICIVLLPGKEPPGAGRGDSRAVSAAAAGAETKEDQRRLRPETAHVQPPPHQEQKLQRPRTVEARAKQRQVATSTASAATSSGSRLAGDLSGVKRERSSLDVVGTGREQQGVLPPSKEVSQQTRDESKTEAVPLHTQTKVAASKRATAEAKQFVPESKRASSAGLTAGSILKPSQAKIGGQDVTEKQASAPVERRTSIRVPREHTRSGDKSTAPADTETAHVAQEEDALESIETGESSLSNLEQAHEDVSLQQPVSIDPATAECTPDVSSCEGNLISQTPGQLRRCRRFKERTAAKLSETSWSSVELGQQEIATDEEVEEFLQAILEIVRTGLEGVEARQLDASLLYYGIDCHALELHELLIALDSELGTRCAHVRGGVDGQLKQYLLKLLPVDGDNLLDPEALRRFEFALNVFAGMRGWQAPTMLRANFFEEKYPLQLVSASDSRRLASLRLSDKDRQLFASASSENPTAPFENWLADGMELTYVLLYGFLNSRRNSGPKCLAKLDALQLRQDRIQAAIQKLSSLSFDVWKRLEFRTSDIEHGMVRRLNELMKTFLRDSKSYTRDIEGSVFFPALFGYLKRKSEQLTQSLSGLILSISGARGPLQTTIVECLGLLRQHLEQPEPPSARSEAYFQSMGLKIIDIDKINASRSSAGLGRIYVNGRESTLTHHQCNLMANLELKTRWGQIELSKGEMSRHCFLGPKEVALEYVFVRTKLLANIGDNMRWEDREANGRKEAQQAFSLLCGDSMEIPANVAIGVGINIVHTDLLPHISSLLSLSTVLRKYSGATSVSFGYCYTPAGQTTRVVFKVHADTFVGKQGYVGGSAGCWGLLSAIRGVDRFLISAPKEETIAFCEADGLSFLNSFLQERGHQWTATKYGKPFFDYLYGEGATDILYPREEILRAMARTIPIIPCVPQIITKTNMNIIAQMIEILPDTSDVADEAISVLMAICSNDHQQILTGLTAEYAAPQMTEKQKKFTTVGGLGILENAIRNLQRFPAYKDSIETASIDLLMTHEVSATKTGLLVHWQEWFEFYVENKAWMRRPVGPRFSVFLLKQVHIHFFSSTSFLEPGLEACPCGCDRHLEEAVGACIGVIKMFVRLMLTDGGVTWAQEGMQGPRDCVLFLLWSAQPSSCVSTMAALQELIFTNLCEFLERLTSAHQYLRLLSELTPPLLHLLHQQDCVSLQTGALRVLSLTFRLAVDKKVWLISMEMFLESFYRLLESICDDPSLSGMNVHMVHVLCNEEHRKQTARCSNFLLLLHEEHVNFVGGSGQLSPVARSRTKSLMQTLVSLCSLTWNSALQPVCQIPALISLGWMLTSMEVADDLAQLDVDEVLLALMENESAVVSILAARAYIAFLFQGLSSKRITDEHLLKRLCNLLASVLASGSRLMLSPKRSSNTENADIIQFAPNQPDTYEKLLQYKNLNRENQSRAQHKDLDQDDVPTADSSLVEAIWESNEWNDLNRAMAEKLSHHLKLLVVLSSMTRNVASIGGSDEMRVIVLLLVRLVRERIHSASPHTTLYLLSLKNIVWATRFDIMKWGVSDLTETSFLRKIVLLAKDKLYQDLASRILWGLADAYEKSNIFLLSFEVDDALATGSYFTKKIGFAVMVDNLTSKLAANRSIENDSGAIASMIAHPACSSFFLTNYGYPFVLKLIESVLRMIQAGYTHEYPGLKTEDTPSEIVGEAFGSLLFYSHPIQNQQERELFQLCRAATNVLEALQRISPESVLDEAARTKNTMIPLLDHSNKQVTQYAVLCCSIHLQTHPTQCAKLLENDVQDKVIAFFFDDEFPPIQIAAFSCMKFAFADQKNLVALQEKLFPLRERIVSCLHSSDFEVKRKAIVFLLEALFRLEDQTFLDGVAQAFAAADNRGLLMELFDSISKEIALNPSACSVLQLLVRLIIKLDIMVHTGGDELVHVICHTLKAHSNDTFLRPVLFNFLHQIITQDDHVEFLERRSRLDVITELLSQQLTLSEFRNVANMLLLVATKHDGIRHYLSGFESGCIPKIAIVMNEFSEYSQNNATSEISEPVQGQDENVIEDSNRESHMSGHRLIEMLDEEVAQRLITERQFISMLFSYLTPTDHLFTISVAIRRASSFTLARLAEFPQIHGSQTITASVGQPIYGNSYENSGSWRLPNWKRVVNEGERIYPRYSTAAFERRKCFIDFVIAVGKWDPSLLSVIDVETIVQVVIRNGAYPEAAVTMGREYLILKDICQWHMPKNLDVMMKCFGLGCVDDPQSKPSAAFRMFWNSVYLKLLPVTFTLATKTKVTISDPSHEVGLATIFGVDLLKLLSSHCPLAAKWYAECHGDTHLLDMMLLASKVSALQMQHSLIRSFLSNLLWLANQLLELDHAKYHRIFMSDPRYLRCAVDLIYAPAHEVQMSAIKLVQNLAQQPRLFATLSRLENLEYPLASASTDVISYAGERLTKHQLSPQLSPDCVVLLAHISLVPFFIDLSTTELVKLSLGFRPCSQPAKHCWMILMNDCRFSAVPEWMIGEQSNTTMASFHSAMNRVQKRFEGSLGAHLEKVNVSMFSIDSDAYFNYTSAATRKRVAMRLDNLLKTYIDDSTMYRGSVRARNGLVMRLSRLLVEDRAEIIRRVAYTKRVSERVLFEQMRTQQLSDLLLLLQETPLFEGIQRDHLAKLAFCLGSPVEFVVEKAAPMHNLPLLLLYDESIEFEMHLSGEQEVFRGTVSRGGLFGFPSWMRVVSSLNDVDIITVVHKCGLLGTIISLEVLESELPEQALNMVNDRLRRTYGDGNTQAILNLMGQDTLLPMPNLGRRRLQSSASSLIVQLISADVFVENLLNDDWAIGVIVDVALGALPADVVRDALAVIVAMTATESYTKRFCAQLVAPKTDHAKVKVKVPTTSLWQRVAAFVNRFKLRLWQDHPEILEQFFLVQVHVASYLPAFWANLEDIWTPTYLRTCLALLRSNQSRTAEVVSCHLSCAIPHRLNFLLQCGHSMNLNLNVTHALTRTHSGKIVGMLQLFEALCSDESLCEQVWERVIINFSDAFDEFLYLICASGMNAQLELEFRHATQNRFGILLVLLQRLQELPDGQSVCIILRSIGSMCIDAPSNCNLAATIRDFVSVVGNMLGELENDLEGHKVVCPLVIESLFSCIDVIASASGPSTRFEEMNFVAVALRVIQSLTSPPRALPAETVIALQSVVKVLLRTLTSGNEKYLEKFDIERMSILVAGYKCVSM</sequence>
<evidence type="ECO:0000313" key="3">
    <source>
        <dbReference type="Proteomes" id="UP000694044"/>
    </source>
</evidence>
<feature type="compositionally biased region" description="Pro residues" evidence="1">
    <location>
        <begin position="52"/>
        <end position="69"/>
    </location>
</feature>
<accession>A0A8T1W6S8</accession>
<dbReference type="OrthoDB" id="127592at2759"/>
<name>A0A8T1W6S8_9STRA</name>